<organism evidence="2 3">
    <name type="scientific">Podospora appendiculata</name>
    <dbReference type="NCBI Taxonomy" id="314037"/>
    <lineage>
        <taxon>Eukaryota</taxon>
        <taxon>Fungi</taxon>
        <taxon>Dikarya</taxon>
        <taxon>Ascomycota</taxon>
        <taxon>Pezizomycotina</taxon>
        <taxon>Sordariomycetes</taxon>
        <taxon>Sordariomycetidae</taxon>
        <taxon>Sordariales</taxon>
        <taxon>Podosporaceae</taxon>
        <taxon>Podospora</taxon>
    </lineage>
</organism>
<dbReference type="Proteomes" id="UP001270362">
    <property type="component" value="Unassembled WGS sequence"/>
</dbReference>
<sequence length="152" mass="16815">MCLEKRRRKKDKPTSRSRPVPNLNVFPPNPQKRSKASLPISSLQSRRLTGTACSRTKLSSQESSLFFFFSFPILRPACSLALGGRPPLPSSCLAPSLLLPLHPSVSARMQVLVTAPVDVSSKPSSPANLQKPIEISKLSFVERAWRRPAKLR</sequence>
<name>A0AAE0WZR3_9PEZI</name>
<accession>A0AAE0WZR3</accession>
<evidence type="ECO:0000313" key="3">
    <source>
        <dbReference type="Proteomes" id="UP001270362"/>
    </source>
</evidence>
<feature type="compositionally biased region" description="Basic residues" evidence="1">
    <location>
        <begin position="1"/>
        <end position="11"/>
    </location>
</feature>
<comment type="caution">
    <text evidence="2">The sequence shown here is derived from an EMBL/GenBank/DDBJ whole genome shotgun (WGS) entry which is preliminary data.</text>
</comment>
<reference evidence="2" key="2">
    <citation type="submission" date="2023-06" db="EMBL/GenBank/DDBJ databases">
        <authorList>
            <consortium name="Lawrence Berkeley National Laboratory"/>
            <person name="Haridas S."/>
            <person name="Hensen N."/>
            <person name="Bonometti L."/>
            <person name="Westerberg I."/>
            <person name="Brannstrom I.O."/>
            <person name="Guillou S."/>
            <person name="Cros-Aarteil S."/>
            <person name="Calhoun S."/>
            <person name="Kuo A."/>
            <person name="Mondo S."/>
            <person name="Pangilinan J."/>
            <person name="Riley R."/>
            <person name="Labutti K."/>
            <person name="Andreopoulos B."/>
            <person name="Lipzen A."/>
            <person name="Chen C."/>
            <person name="Yanf M."/>
            <person name="Daum C."/>
            <person name="Ng V."/>
            <person name="Clum A."/>
            <person name="Steindorff A."/>
            <person name="Ohm R."/>
            <person name="Martin F."/>
            <person name="Silar P."/>
            <person name="Natvig D."/>
            <person name="Lalanne C."/>
            <person name="Gautier V."/>
            <person name="Ament-Velasquez S.L."/>
            <person name="Kruys A."/>
            <person name="Hutchinson M.I."/>
            <person name="Powell A.J."/>
            <person name="Barry K."/>
            <person name="Miller A.N."/>
            <person name="Grigoriev I.V."/>
            <person name="Debuchy R."/>
            <person name="Gladieux P."/>
            <person name="Thoren M.H."/>
            <person name="Johannesson H."/>
        </authorList>
    </citation>
    <scope>NUCLEOTIDE SEQUENCE</scope>
    <source>
        <strain evidence="2">CBS 314.62</strain>
    </source>
</reference>
<feature type="region of interest" description="Disordered" evidence="1">
    <location>
        <begin position="1"/>
        <end position="39"/>
    </location>
</feature>
<gene>
    <name evidence="2" type="ORF">B0T22DRAFT_308187</name>
</gene>
<proteinExistence type="predicted"/>
<evidence type="ECO:0000313" key="2">
    <source>
        <dbReference type="EMBL" id="KAK3681450.1"/>
    </source>
</evidence>
<keyword evidence="3" id="KW-1185">Reference proteome</keyword>
<reference evidence="2" key="1">
    <citation type="journal article" date="2023" name="Mol. Phylogenet. Evol.">
        <title>Genome-scale phylogeny and comparative genomics of the fungal order Sordariales.</title>
        <authorList>
            <person name="Hensen N."/>
            <person name="Bonometti L."/>
            <person name="Westerberg I."/>
            <person name="Brannstrom I.O."/>
            <person name="Guillou S."/>
            <person name="Cros-Aarteil S."/>
            <person name="Calhoun S."/>
            <person name="Haridas S."/>
            <person name="Kuo A."/>
            <person name="Mondo S."/>
            <person name="Pangilinan J."/>
            <person name="Riley R."/>
            <person name="LaButti K."/>
            <person name="Andreopoulos B."/>
            <person name="Lipzen A."/>
            <person name="Chen C."/>
            <person name="Yan M."/>
            <person name="Daum C."/>
            <person name="Ng V."/>
            <person name="Clum A."/>
            <person name="Steindorff A."/>
            <person name="Ohm R.A."/>
            <person name="Martin F."/>
            <person name="Silar P."/>
            <person name="Natvig D.O."/>
            <person name="Lalanne C."/>
            <person name="Gautier V."/>
            <person name="Ament-Velasquez S.L."/>
            <person name="Kruys A."/>
            <person name="Hutchinson M.I."/>
            <person name="Powell A.J."/>
            <person name="Barry K."/>
            <person name="Miller A.N."/>
            <person name="Grigoriev I.V."/>
            <person name="Debuchy R."/>
            <person name="Gladieux P."/>
            <person name="Hiltunen Thoren M."/>
            <person name="Johannesson H."/>
        </authorList>
    </citation>
    <scope>NUCLEOTIDE SEQUENCE</scope>
    <source>
        <strain evidence="2">CBS 314.62</strain>
    </source>
</reference>
<protein>
    <submittedName>
        <fullName evidence="2">Uncharacterized protein</fullName>
    </submittedName>
</protein>
<dbReference type="EMBL" id="JAULSO010000007">
    <property type="protein sequence ID" value="KAK3681450.1"/>
    <property type="molecule type" value="Genomic_DNA"/>
</dbReference>
<evidence type="ECO:0000256" key="1">
    <source>
        <dbReference type="SAM" id="MobiDB-lite"/>
    </source>
</evidence>
<dbReference type="AlphaFoldDB" id="A0AAE0WZR3"/>